<evidence type="ECO:0000313" key="3">
    <source>
        <dbReference type="Proteomes" id="UP000591131"/>
    </source>
</evidence>
<comment type="caution">
    <text evidence="2">The sequence shown here is derived from an EMBL/GenBank/DDBJ whole genome shotgun (WGS) entry which is preliminary data.</text>
</comment>
<dbReference type="Proteomes" id="UP000591131">
    <property type="component" value="Unassembled WGS sequence"/>
</dbReference>
<name>A0A7J6M021_PERCH</name>
<organism evidence="2 3">
    <name type="scientific">Perkinsus chesapeaki</name>
    <name type="common">Clam parasite</name>
    <name type="synonym">Perkinsus andrewsi</name>
    <dbReference type="NCBI Taxonomy" id="330153"/>
    <lineage>
        <taxon>Eukaryota</taxon>
        <taxon>Sar</taxon>
        <taxon>Alveolata</taxon>
        <taxon>Perkinsozoa</taxon>
        <taxon>Perkinsea</taxon>
        <taxon>Perkinsida</taxon>
        <taxon>Perkinsidae</taxon>
        <taxon>Perkinsus</taxon>
    </lineage>
</organism>
<evidence type="ECO:0000313" key="2">
    <source>
        <dbReference type="EMBL" id="KAF4664834.1"/>
    </source>
</evidence>
<reference evidence="2 3" key="1">
    <citation type="submission" date="2020-04" db="EMBL/GenBank/DDBJ databases">
        <title>Perkinsus chesapeaki whole genome sequence.</title>
        <authorList>
            <person name="Bogema D.R."/>
        </authorList>
    </citation>
    <scope>NUCLEOTIDE SEQUENCE [LARGE SCALE GENOMIC DNA]</scope>
    <source>
        <strain evidence="2">ATCC PRA-425</strain>
    </source>
</reference>
<protein>
    <recommendedName>
        <fullName evidence="4">Chitinase</fullName>
    </recommendedName>
</protein>
<keyword evidence="1" id="KW-0732">Signal</keyword>
<feature type="chain" id="PRO_5029800220" description="Chitinase" evidence="1">
    <location>
        <begin position="22"/>
        <end position="366"/>
    </location>
</feature>
<dbReference type="EMBL" id="JAAPAO010000278">
    <property type="protein sequence ID" value="KAF4664834.1"/>
    <property type="molecule type" value="Genomic_DNA"/>
</dbReference>
<evidence type="ECO:0000256" key="1">
    <source>
        <dbReference type="SAM" id="SignalP"/>
    </source>
</evidence>
<accession>A0A7J6M021</accession>
<feature type="signal peptide" evidence="1">
    <location>
        <begin position="1"/>
        <end position="21"/>
    </location>
</feature>
<evidence type="ECO:0008006" key="4">
    <source>
        <dbReference type="Google" id="ProtNLM"/>
    </source>
</evidence>
<proteinExistence type="predicted"/>
<sequence length="366" mass="40806">MKTFANLFILTATLLIGGTEGKLGNASLHQENEAFPVGFYTWGTDVFDSTDTDFLRFVKSPDVQKETSTGDVWFGVGADASSGQIFEKDNIIPFMQAIRLDTKGVLWMTYGDFGSHNEKGMLDFIDALFDLLKAQPQDTLKNLAPLGVSLDIENEGMQPMVISGLQKLRKYVDEDLAFMPKGGFLIQQAVGGYPDSGTTSYTMDLADSALYLVYRSYMTDKSGMGLHEDNNLLGRMKWFMQLQCINCLDPNYKPRAKISILVEGACYVGEYCGLISFCGQMDGGVDNLKETFAEFDRQLHAVDWAPPGRFEELLARPERRYGIHDWNWARCLYPPSISKGYPHCNQGTLKYGVGLCQALKKTPQVG</sequence>
<dbReference type="OrthoDB" id="410296at2759"/>
<dbReference type="AlphaFoldDB" id="A0A7J6M021"/>
<keyword evidence="3" id="KW-1185">Reference proteome</keyword>
<gene>
    <name evidence="2" type="ORF">FOL47_004909</name>
</gene>